<evidence type="ECO:0000256" key="1">
    <source>
        <dbReference type="SAM" id="MobiDB-lite"/>
    </source>
</evidence>
<dbReference type="OrthoDB" id="4774718at2"/>
<keyword evidence="4" id="KW-1185">Reference proteome</keyword>
<feature type="compositionally biased region" description="Pro residues" evidence="1">
    <location>
        <begin position="28"/>
        <end position="47"/>
    </location>
</feature>
<feature type="transmembrane region" description="Helical" evidence="2">
    <location>
        <begin position="91"/>
        <end position="108"/>
    </location>
</feature>
<sequence>MSAAPPGWYPYGGGQGYWDGSRWTQALPPTPAPSPTPSYPPTSPLPTSPYDAPVTPAAAPYAAYPPPGSPYGSPYGQGHPAPYAVAPKTPALMLLASFFLPGLGSMLNGDTRRGVLILVSYLLSCVLTLVVIGIVGVFGFWVWGMVDAYQGAQRWNARHGILS</sequence>
<protein>
    <recommendedName>
        <fullName evidence="5">DUF2510 domain-containing protein</fullName>
    </recommendedName>
</protein>
<proteinExistence type="predicted"/>
<keyword evidence="2" id="KW-0472">Membrane</keyword>
<evidence type="ECO:0000256" key="2">
    <source>
        <dbReference type="SAM" id="Phobius"/>
    </source>
</evidence>
<feature type="region of interest" description="Disordered" evidence="1">
    <location>
        <begin position="20"/>
        <end position="47"/>
    </location>
</feature>
<organism evidence="3 4">
    <name type="scientific">Lapillicoccus jejuensis</name>
    <dbReference type="NCBI Taxonomy" id="402171"/>
    <lineage>
        <taxon>Bacteria</taxon>
        <taxon>Bacillati</taxon>
        <taxon>Actinomycetota</taxon>
        <taxon>Actinomycetes</taxon>
        <taxon>Micrococcales</taxon>
        <taxon>Intrasporangiaceae</taxon>
        <taxon>Lapillicoccus</taxon>
    </lineage>
</organism>
<reference evidence="3 4" key="1">
    <citation type="submission" date="2019-06" db="EMBL/GenBank/DDBJ databases">
        <title>Sequencing the genomes of 1000 actinobacteria strains.</title>
        <authorList>
            <person name="Klenk H.-P."/>
        </authorList>
    </citation>
    <scope>NUCLEOTIDE SEQUENCE [LARGE SCALE GENOMIC DNA]</scope>
    <source>
        <strain evidence="3 4">DSM 18607</strain>
    </source>
</reference>
<name>A0A542E1I8_9MICO</name>
<comment type="caution">
    <text evidence="3">The sequence shown here is derived from an EMBL/GenBank/DDBJ whole genome shotgun (WGS) entry which is preliminary data.</text>
</comment>
<gene>
    <name evidence="3" type="ORF">FB458_2316</name>
</gene>
<evidence type="ECO:0008006" key="5">
    <source>
        <dbReference type="Google" id="ProtNLM"/>
    </source>
</evidence>
<dbReference type="RefSeq" id="WP_141848615.1">
    <property type="nucleotide sequence ID" value="NZ_BAAAPR010000005.1"/>
</dbReference>
<dbReference type="EMBL" id="VFMN01000001">
    <property type="protein sequence ID" value="TQJ09208.1"/>
    <property type="molecule type" value="Genomic_DNA"/>
</dbReference>
<feature type="transmembrane region" description="Helical" evidence="2">
    <location>
        <begin position="115"/>
        <end position="143"/>
    </location>
</feature>
<accession>A0A542E1I8</accession>
<keyword evidence="2" id="KW-0812">Transmembrane</keyword>
<dbReference type="Proteomes" id="UP000317893">
    <property type="component" value="Unassembled WGS sequence"/>
</dbReference>
<dbReference type="AlphaFoldDB" id="A0A542E1I8"/>
<keyword evidence="2" id="KW-1133">Transmembrane helix</keyword>
<evidence type="ECO:0000313" key="3">
    <source>
        <dbReference type="EMBL" id="TQJ09208.1"/>
    </source>
</evidence>
<evidence type="ECO:0000313" key="4">
    <source>
        <dbReference type="Proteomes" id="UP000317893"/>
    </source>
</evidence>